<evidence type="ECO:0000259" key="2">
    <source>
        <dbReference type="Pfam" id="PF00700"/>
    </source>
</evidence>
<dbReference type="InterPro" id="IPR001492">
    <property type="entry name" value="Flagellin"/>
</dbReference>
<dbReference type="InterPro" id="IPR046358">
    <property type="entry name" value="Flagellin_C"/>
</dbReference>
<comment type="caution">
    <text evidence="3">The sequence shown here is derived from an EMBL/GenBank/DDBJ whole genome shotgun (WGS) entry which is preliminary data.</text>
</comment>
<organism evidence="3">
    <name type="scientific">bioreactor metagenome</name>
    <dbReference type="NCBI Taxonomy" id="1076179"/>
    <lineage>
        <taxon>unclassified sequences</taxon>
        <taxon>metagenomes</taxon>
        <taxon>ecological metagenomes</taxon>
    </lineage>
</organism>
<dbReference type="AlphaFoldDB" id="A0A644WYZ7"/>
<dbReference type="PANTHER" id="PTHR42792">
    <property type="entry name" value="FLAGELLIN"/>
    <property type="match status" value="1"/>
</dbReference>
<feature type="domain" description="Flagellin C-terminal" evidence="2">
    <location>
        <begin position="20"/>
        <end position="97"/>
    </location>
</feature>
<protein>
    <recommendedName>
        <fullName evidence="2">Flagellin C-terminal domain-containing protein</fullName>
    </recommendedName>
</protein>
<dbReference type="SUPFAM" id="SSF64518">
    <property type="entry name" value="Phase 1 flagellin"/>
    <property type="match status" value="1"/>
</dbReference>
<reference evidence="3" key="1">
    <citation type="submission" date="2019-08" db="EMBL/GenBank/DDBJ databases">
        <authorList>
            <person name="Kucharzyk K."/>
            <person name="Murdoch R.W."/>
            <person name="Higgins S."/>
            <person name="Loffler F."/>
        </authorList>
    </citation>
    <scope>NUCLEOTIDE SEQUENCE</scope>
</reference>
<name>A0A644WYZ7_9ZZZZ</name>
<dbReference type="Pfam" id="PF00700">
    <property type="entry name" value="Flagellin_C"/>
    <property type="match status" value="1"/>
</dbReference>
<dbReference type="GO" id="GO:0009288">
    <property type="term" value="C:bacterial-type flagellum"/>
    <property type="evidence" value="ECO:0007669"/>
    <property type="project" value="InterPro"/>
</dbReference>
<evidence type="ECO:0000256" key="1">
    <source>
        <dbReference type="ARBA" id="ARBA00023143"/>
    </source>
</evidence>
<accession>A0A644WYZ7</accession>
<proteinExistence type="predicted"/>
<dbReference type="EMBL" id="VSSQ01001533">
    <property type="protein sequence ID" value="MPM09136.1"/>
    <property type="molecule type" value="Genomic_DNA"/>
</dbReference>
<keyword evidence="1" id="KW-0975">Bacterial flagellum</keyword>
<dbReference type="Gene3D" id="1.20.1330.10">
    <property type="entry name" value="f41 fragment of flagellin, N-terminal domain"/>
    <property type="match status" value="1"/>
</dbReference>
<dbReference type="PANTHER" id="PTHR42792:SF1">
    <property type="entry name" value="FLAGELLAR HOOK-ASSOCIATED PROTEIN 3"/>
    <property type="match status" value="1"/>
</dbReference>
<sequence>MLNNGDTESLSNMISEIQNAQSNALCFETEIGTTENSMSMISSRYDSSKINYTQMKSDAVDADMAEAITNLTTAKTVYSAALAGGAKIIQTSLIDFLS</sequence>
<evidence type="ECO:0000313" key="3">
    <source>
        <dbReference type="EMBL" id="MPM09136.1"/>
    </source>
</evidence>
<gene>
    <name evidence="3" type="ORF">SDC9_55452</name>
</gene>
<dbReference type="GO" id="GO:0005198">
    <property type="term" value="F:structural molecule activity"/>
    <property type="evidence" value="ECO:0007669"/>
    <property type="project" value="InterPro"/>
</dbReference>